<organism evidence="1 2">
    <name type="scientific">Kipferlia bialata</name>
    <dbReference type="NCBI Taxonomy" id="797122"/>
    <lineage>
        <taxon>Eukaryota</taxon>
        <taxon>Metamonada</taxon>
        <taxon>Carpediemonas-like organisms</taxon>
        <taxon>Kipferlia</taxon>
    </lineage>
</organism>
<feature type="non-terminal residue" evidence="1">
    <location>
        <position position="1"/>
    </location>
</feature>
<evidence type="ECO:0000313" key="1">
    <source>
        <dbReference type="EMBL" id="GCA65477.1"/>
    </source>
</evidence>
<dbReference type="OrthoDB" id="9996127at2759"/>
<comment type="caution">
    <text evidence="1">The sequence shown here is derived from an EMBL/GenBank/DDBJ whole genome shotgun (WGS) entry which is preliminary data.</text>
</comment>
<reference evidence="1 2" key="1">
    <citation type="journal article" date="2018" name="PLoS ONE">
        <title>The draft genome of Kipferlia bialata reveals reductive genome evolution in fornicate parasites.</title>
        <authorList>
            <person name="Tanifuji G."/>
            <person name="Takabayashi S."/>
            <person name="Kume K."/>
            <person name="Takagi M."/>
            <person name="Nakayama T."/>
            <person name="Kamikawa R."/>
            <person name="Inagaki Y."/>
            <person name="Hashimoto T."/>
        </authorList>
    </citation>
    <scope>NUCLEOTIDE SEQUENCE [LARGE SCALE GENOMIC DNA]</scope>
    <source>
        <strain evidence="1">NY0173</strain>
    </source>
</reference>
<gene>
    <name evidence="1" type="ORF">KIPB_017208</name>
</gene>
<evidence type="ECO:0000313" key="2">
    <source>
        <dbReference type="Proteomes" id="UP000265618"/>
    </source>
</evidence>
<keyword evidence="2" id="KW-1185">Reference proteome</keyword>
<sequence>NITHHVHDVIDLSWNGRYEALVVGDADGRLCVYKRRDKGKWTQMMYTD</sequence>
<dbReference type="Proteomes" id="UP000265618">
    <property type="component" value="Unassembled WGS sequence"/>
</dbReference>
<dbReference type="AlphaFoldDB" id="A0A391NWY4"/>
<dbReference type="SUPFAM" id="SSF50978">
    <property type="entry name" value="WD40 repeat-like"/>
    <property type="match status" value="1"/>
</dbReference>
<name>A0A391NWY4_9EUKA</name>
<dbReference type="EMBL" id="BDIP01011273">
    <property type="protein sequence ID" value="GCA65477.1"/>
    <property type="molecule type" value="Genomic_DNA"/>
</dbReference>
<accession>A0A391NWY4</accession>
<protein>
    <submittedName>
        <fullName evidence="1">Uncharacterized protein</fullName>
    </submittedName>
</protein>
<feature type="non-terminal residue" evidence="1">
    <location>
        <position position="48"/>
    </location>
</feature>
<dbReference type="InterPro" id="IPR036322">
    <property type="entry name" value="WD40_repeat_dom_sf"/>
</dbReference>
<proteinExistence type="predicted"/>